<proteinExistence type="predicted"/>
<evidence type="ECO:0000313" key="2">
    <source>
        <dbReference type="Proteomes" id="UP001207468"/>
    </source>
</evidence>
<sequence>MDSLPPSLHHAVANIKYYTKDFLSVIAGCVWQPQSKLKINGRMFKIVKVLGEGGFSFVYLAQDEVSGKEFAMKTIRCPAGADDVEVALREVAAHRRFKHPNIIRLYDSAVLQDSDGEGKIVYLFLPIYKRGNLQDAINTYTQTGERFAERHLLRLFKGTCEAVRAMHTHRSQRSSSGPSSSIQPPPRLGNDDDREETDMFPHPEGDSEGGYSYGPGKSAPDGMRVPLVTRRPPDDDEVIFDGDEDAAPNGLGELVPYAHRDLKPGNIMIADDGTTPILMDLGSCMKARIPIENRSQALLQQDIAAEHSTMAYRAPELFDVKTGTTLDEKVDIWSLGCVLFALAYLRSPFETTQTTEQGGSIALAVLNAQYKHPTSSYSQGLKALIDSMLKINPQERPDIQQVNPLQCSLPLY</sequence>
<dbReference type="EMBL" id="JAGFNK010000016">
    <property type="protein sequence ID" value="KAI9511824.1"/>
    <property type="molecule type" value="Genomic_DNA"/>
</dbReference>
<protein>
    <submittedName>
        <fullName evidence="1">Pkinase-domain-containing protein</fullName>
    </submittedName>
</protein>
<keyword evidence="2" id="KW-1185">Reference proteome</keyword>
<reference evidence="1" key="1">
    <citation type="submission" date="2021-03" db="EMBL/GenBank/DDBJ databases">
        <title>Evolutionary priming and transition to the ectomycorrhizal habit in an iconic lineage of mushroom-forming fungi: is preadaptation a requirement?</title>
        <authorList>
            <consortium name="DOE Joint Genome Institute"/>
            <person name="Looney B.P."/>
            <person name="Miyauchi S."/>
            <person name="Morin E."/>
            <person name="Drula E."/>
            <person name="Courty P.E."/>
            <person name="Chicoki N."/>
            <person name="Fauchery L."/>
            <person name="Kohler A."/>
            <person name="Kuo A."/>
            <person name="LaButti K."/>
            <person name="Pangilinan J."/>
            <person name="Lipzen A."/>
            <person name="Riley R."/>
            <person name="Andreopoulos W."/>
            <person name="He G."/>
            <person name="Johnson J."/>
            <person name="Barry K.W."/>
            <person name="Grigoriev I.V."/>
            <person name="Nagy L."/>
            <person name="Hibbett D."/>
            <person name="Henrissat B."/>
            <person name="Matheny P.B."/>
            <person name="Labbe J."/>
            <person name="Martin A.F."/>
        </authorList>
    </citation>
    <scope>NUCLEOTIDE SEQUENCE</scope>
    <source>
        <strain evidence="1">BPL698</strain>
    </source>
</reference>
<organism evidence="1 2">
    <name type="scientific">Russula earlei</name>
    <dbReference type="NCBI Taxonomy" id="71964"/>
    <lineage>
        <taxon>Eukaryota</taxon>
        <taxon>Fungi</taxon>
        <taxon>Dikarya</taxon>
        <taxon>Basidiomycota</taxon>
        <taxon>Agaricomycotina</taxon>
        <taxon>Agaricomycetes</taxon>
        <taxon>Russulales</taxon>
        <taxon>Russulaceae</taxon>
        <taxon>Russula</taxon>
    </lineage>
</organism>
<evidence type="ECO:0000313" key="1">
    <source>
        <dbReference type="EMBL" id="KAI9511824.1"/>
    </source>
</evidence>
<gene>
    <name evidence="1" type="ORF">F5148DRAFT_974577</name>
</gene>
<name>A0ACC0UL82_9AGAM</name>
<accession>A0ACC0UL82</accession>
<comment type="caution">
    <text evidence="1">The sequence shown here is derived from an EMBL/GenBank/DDBJ whole genome shotgun (WGS) entry which is preliminary data.</text>
</comment>
<dbReference type="Proteomes" id="UP001207468">
    <property type="component" value="Unassembled WGS sequence"/>
</dbReference>